<organism evidence="5 6">
    <name type="scientific">Vanilla planifolia</name>
    <name type="common">Vanilla</name>
    <dbReference type="NCBI Taxonomy" id="51239"/>
    <lineage>
        <taxon>Eukaryota</taxon>
        <taxon>Viridiplantae</taxon>
        <taxon>Streptophyta</taxon>
        <taxon>Embryophyta</taxon>
        <taxon>Tracheophyta</taxon>
        <taxon>Spermatophyta</taxon>
        <taxon>Magnoliopsida</taxon>
        <taxon>Liliopsida</taxon>
        <taxon>Asparagales</taxon>
        <taxon>Orchidaceae</taxon>
        <taxon>Vanilloideae</taxon>
        <taxon>Vanilleae</taxon>
        <taxon>Vanilla</taxon>
    </lineage>
</organism>
<sequence length="536" mass="60172">MDLSHLQPRVSTSTSSAFPPHRTQIHPRMHFSTFPPPYYRVDRLRVLVAGLLAVPFLLYLVSVARGTHLTSRIAVSHPKGFCVIIDARATASRVHVFEFLNDGRIPFVGFDSKGSVSLSARPGIRALAAEPDRAGASLRGLLEFAKGRVPRSVWVETTVRLIDNGGLRGLTQELKRAILESCRRELRASGFLFKDYWASSITGQEKGIYAWVAANYVLGTLGAAPEDTLGIIEIGEASTQVAFVIDKQHPMEVSRILELPGRTYKIYSNSTYEYSQDITWESLQNVWSSNMLMKSSDYMNEALMSPCIPKGYNHSALQPNSMGRRISSTNLQGGFNACRDNIRAFLQQKDGCSNPPCHVLPRFMPKLQWNLNTTKKFFFTSELFGLIPSSSLLDVEIAGRHYCEDPWDKLKQEHSVIAEEDLSKYCFSSAYMMTLLHDILGIPLDEKRVGFMDPLESTPLDWTLGAFILQLRAGPIDVTETSSNILGSEMITYMSLFMVFILAIISGIIISNWNRPKLKTIYDLEKGHYIVTRMPR</sequence>
<keyword evidence="4" id="KW-0472">Membrane</keyword>
<dbReference type="Proteomes" id="UP000639772">
    <property type="component" value="Chromosome 7"/>
</dbReference>
<dbReference type="PANTHER" id="PTHR11782:SF96">
    <property type="entry name" value="APYRASE 6-RELATED"/>
    <property type="match status" value="1"/>
</dbReference>
<keyword evidence="4" id="KW-0812">Transmembrane</keyword>
<name>A0A835QUW7_VANPL</name>
<feature type="transmembrane region" description="Helical" evidence="4">
    <location>
        <begin position="490"/>
        <end position="510"/>
    </location>
</feature>
<dbReference type="EMBL" id="JADCNM010000007">
    <property type="protein sequence ID" value="KAG0475247.1"/>
    <property type="molecule type" value="Genomic_DNA"/>
</dbReference>
<dbReference type="Gene3D" id="3.30.420.40">
    <property type="match status" value="1"/>
</dbReference>
<reference evidence="5 6" key="1">
    <citation type="journal article" date="2020" name="Nat. Food">
        <title>A phased Vanilla planifolia genome enables genetic improvement of flavour and production.</title>
        <authorList>
            <person name="Hasing T."/>
            <person name="Tang H."/>
            <person name="Brym M."/>
            <person name="Khazi F."/>
            <person name="Huang T."/>
            <person name="Chambers A.H."/>
        </authorList>
    </citation>
    <scope>NUCLEOTIDE SEQUENCE [LARGE SCALE GENOMIC DNA]</scope>
    <source>
        <tissue evidence="5">Leaf</tissue>
    </source>
</reference>
<evidence type="ECO:0000256" key="2">
    <source>
        <dbReference type="ARBA" id="ARBA00022801"/>
    </source>
</evidence>
<accession>A0A835QUW7</accession>
<keyword evidence="4" id="KW-1133">Transmembrane helix</keyword>
<evidence type="ECO:0000256" key="1">
    <source>
        <dbReference type="ARBA" id="ARBA00009283"/>
    </source>
</evidence>
<dbReference type="GO" id="GO:0009134">
    <property type="term" value="P:nucleoside diphosphate catabolic process"/>
    <property type="evidence" value="ECO:0007669"/>
    <property type="project" value="TreeGrafter"/>
</dbReference>
<evidence type="ECO:0000313" key="5">
    <source>
        <dbReference type="EMBL" id="KAG0475247.1"/>
    </source>
</evidence>
<dbReference type="GO" id="GO:0016020">
    <property type="term" value="C:membrane"/>
    <property type="evidence" value="ECO:0007669"/>
    <property type="project" value="TreeGrafter"/>
</dbReference>
<dbReference type="Gene3D" id="3.30.420.150">
    <property type="entry name" value="Exopolyphosphatase. Domain 2"/>
    <property type="match status" value="1"/>
</dbReference>
<evidence type="ECO:0000313" key="6">
    <source>
        <dbReference type="Proteomes" id="UP000639772"/>
    </source>
</evidence>
<comment type="similarity">
    <text evidence="1">Belongs to the GDA1/CD39 NTPase family.</text>
</comment>
<comment type="caution">
    <text evidence="5">The sequence shown here is derived from an EMBL/GenBank/DDBJ whole genome shotgun (WGS) entry which is preliminary data.</text>
</comment>
<feature type="transmembrane region" description="Helical" evidence="4">
    <location>
        <begin position="44"/>
        <end position="64"/>
    </location>
</feature>
<gene>
    <name evidence="5" type="ORF">HPP92_014933</name>
</gene>
<feature type="region of interest" description="Disordered" evidence="3">
    <location>
        <begin position="1"/>
        <end position="23"/>
    </location>
</feature>
<dbReference type="Pfam" id="PF01150">
    <property type="entry name" value="GDA1_CD39"/>
    <property type="match status" value="1"/>
</dbReference>
<dbReference type="PANTHER" id="PTHR11782">
    <property type="entry name" value="ADENOSINE/GUANOSINE DIPHOSPHATASE"/>
    <property type="match status" value="1"/>
</dbReference>
<evidence type="ECO:0008006" key="7">
    <source>
        <dbReference type="Google" id="ProtNLM"/>
    </source>
</evidence>
<protein>
    <recommendedName>
        <fullName evidence="7">Apyrase</fullName>
    </recommendedName>
</protein>
<keyword evidence="2" id="KW-0378">Hydrolase</keyword>
<dbReference type="AlphaFoldDB" id="A0A835QUW7"/>
<dbReference type="OrthoDB" id="6372431at2759"/>
<dbReference type="GO" id="GO:0017110">
    <property type="term" value="F:nucleoside diphosphate phosphatase activity"/>
    <property type="evidence" value="ECO:0007669"/>
    <property type="project" value="TreeGrafter"/>
</dbReference>
<dbReference type="InterPro" id="IPR000407">
    <property type="entry name" value="GDA1_CD39_NTPase"/>
</dbReference>
<evidence type="ECO:0000256" key="3">
    <source>
        <dbReference type="SAM" id="MobiDB-lite"/>
    </source>
</evidence>
<proteinExistence type="inferred from homology"/>
<evidence type="ECO:0000256" key="4">
    <source>
        <dbReference type="SAM" id="Phobius"/>
    </source>
</evidence>